<proteinExistence type="predicted"/>
<dbReference type="KEGG" id="hoh:Hoch_6636"/>
<dbReference type="SUPFAM" id="SSF46785">
    <property type="entry name" value="Winged helix' DNA-binding domain"/>
    <property type="match status" value="1"/>
</dbReference>
<evidence type="ECO:0000313" key="2">
    <source>
        <dbReference type="EMBL" id="ACY19102.1"/>
    </source>
</evidence>
<sequence length="144" mass="16007">MFDLETEIELRVSAFLADIAKLAQSPSGARNRADSANQGQPSEKDAARASVLRFEGEGEGGAGDSDRDEVVSLRRKRTPAELERMADDFLVFVAENPGRRMEYIARELGHPTHALRREVKKLLRSGKVRMEGQTRASVYFAVES</sequence>
<dbReference type="EMBL" id="CP001804">
    <property type="protein sequence ID" value="ACY19102.1"/>
    <property type="molecule type" value="Genomic_DNA"/>
</dbReference>
<evidence type="ECO:0000313" key="3">
    <source>
        <dbReference type="Proteomes" id="UP000001880"/>
    </source>
</evidence>
<gene>
    <name evidence="2" type="ordered locus">Hoch_6636</name>
</gene>
<dbReference type="InterPro" id="IPR036390">
    <property type="entry name" value="WH_DNA-bd_sf"/>
</dbReference>
<dbReference type="AlphaFoldDB" id="D0LRW0"/>
<feature type="compositionally biased region" description="Polar residues" evidence="1">
    <location>
        <begin position="25"/>
        <end position="41"/>
    </location>
</feature>
<dbReference type="OrthoDB" id="5516238at2"/>
<organism evidence="2 3">
    <name type="scientific">Haliangium ochraceum (strain DSM 14365 / JCM 11303 / SMP-2)</name>
    <dbReference type="NCBI Taxonomy" id="502025"/>
    <lineage>
        <taxon>Bacteria</taxon>
        <taxon>Pseudomonadati</taxon>
        <taxon>Myxococcota</taxon>
        <taxon>Polyangia</taxon>
        <taxon>Haliangiales</taxon>
        <taxon>Kofleriaceae</taxon>
        <taxon>Haliangium</taxon>
    </lineage>
</organism>
<protein>
    <submittedName>
        <fullName evidence="2">Uncharacterized protein</fullName>
    </submittedName>
</protein>
<dbReference type="HOGENOM" id="CLU_146076_0_0_7"/>
<dbReference type="Proteomes" id="UP000001880">
    <property type="component" value="Chromosome"/>
</dbReference>
<dbReference type="STRING" id="502025.Hoch_6636"/>
<accession>D0LRW0</accession>
<evidence type="ECO:0000256" key="1">
    <source>
        <dbReference type="SAM" id="MobiDB-lite"/>
    </source>
</evidence>
<keyword evidence="3" id="KW-1185">Reference proteome</keyword>
<reference evidence="2 3" key="1">
    <citation type="journal article" date="2010" name="Stand. Genomic Sci.">
        <title>Complete genome sequence of Haliangium ochraceum type strain (SMP-2).</title>
        <authorList>
            <consortium name="US DOE Joint Genome Institute (JGI-PGF)"/>
            <person name="Ivanova N."/>
            <person name="Daum C."/>
            <person name="Lang E."/>
            <person name="Abt B."/>
            <person name="Kopitz M."/>
            <person name="Saunders E."/>
            <person name="Lapidus A."/>
            <person name="Lucas S."/>
            <person name="Glavina Del Rio T."/>
            <person name="Nolan M."/>
            <person name="Tice H."/>
            <person name="Copeland A."/>
            <person name="Cheng J.F."/>
            <person name="Chen F."/>
            <person name="Bruce D."/>
            <person name="Goodwin L."/>
            <person name="Pitluck S."/>
            <person name="Mavromatis K."/>
            <person name="Pati A."/>
            <person name="Mikhailova N."/>
            <person name="Chen A."/>
            <person name="Palaniappan K."/>
            <person name="Land M."/>
            <person name="Hauser L."/>
            <person name="Chang Y.J."/>
            <person name="Jeffries C.D."/>
            <person name="Detter J.C."/>
            <person name="Brettin T."/>
            <person name="Rohde M."/>
            <person name="Goker M."/>
            <person name="Bristow J."/>
            <person name="Markowitz V."/>
            <person name="Eisen J.A."/>
            <person name="Hugenholtz P."/>
            <person name="Kyrpides N.C."/>
            <person name="Klenk H.P."/>
        </authorList>
    </citation>
    <scope>NUCLEOTIDE SEQUENCE [LARGE SCALE GENOMIC DNA]</scope>
    <source>
        <strain evidence="3">DSM 14365 / CIP 107738 / JCM 11303 / AJ 13395 / SMP-2</strain>
    </source>
</reference>
<name>D0LRW0_HALO1</name>
<dbReference type="RefSeq" id="WP_012831694.1">
    <property type="nucleotide sequence ID" value="NC_013440.1"/>
</dbReference>
<feature type="region of interest" description="Disordered" evidence="1">
    <location>
        <begin position="25"/>
        <end position="71"/>
    </location>
</feature>